<dbReference type="OrthoDB" id="9811308at2"/>
<evidence type="ECO:0000313" key="2">
    <source>
        <dbReference type="EMBL" id="RNB47785.1"/>
    </source>
</evidence>
<sequence length="131" mass="14879">MLLISSRWGIPAWLRRGLAMVPIGVFSSMTIPPILFHAPKGAWSPEYVVAGAVALAVGFWKKQIVWALLAYTWNSKDANESAVRWELLPRMLAGWHAHLELLAKVLAGEQPAWSWSRWEQLREAYAQKWGE</sequence>
<protein>
    <submittedName>
        <fullName evidence="2">ATPase</fullName>
    </submittedName>
</protein>
<accession>A0A3M8ABB1</accession>
<comment type="caution">
    <text evidence="2">The sequence shown here is derived from an EMBL/GenBank/DDBJ whole genome shotgun (WGS) entry which is preliminary data.</text>
</comment>
<dbReference type="InterPro" id="IPR023393">
    <property type="entry name" value="START-like_dom_sf"/>
</dbReference>
<dbReference type="SUPFAM" id="SSF55961">
    <property type="entry name" value="Bet v1-like"/>
    <property type="match status" value="1"/>
</dbReference>
<dbReference type="Proteomes" id="UP000276178">
    <property type="component" value="Unassembled WGS sequence"/>
</dbReference>
<dbReference type="GeneID" id="82813608"/>
<dbReference type="AlphaFoldDB" id="A0A3M8ABB1"/>
<keyword evidence="1" id="KW-0812">Transmembrane</keyword>
<keyword evidence="1" id="KW-1133">Transmembrane helix</keyword>
<dbReference type="InterPro" id="IPR008407">
    <property type="entry name" value="Brnchd-chn_aa_trnsp_AzlD"/>
</dbReference>
<dbReference type="EMBL" id="RHHN01000091">
    <property type="protein sequence ID" value="RNB47785.1"/>
    <property type="molecule type" value="Genomic_DNA"/>
</dbReference>
<dbReference type="RefSeq" id="WP_081414804.1">
    <property type="nucleotide sequence ID" value="NZ_CP026363.1"/>
</dbReference>
<evidence type="ECO:0000256" key="1">
    <source>
        <dbReference type="SAM" id="Phobius"/>
    </source>
</evidence>
<evidence type="ECO:0000313" key="3">
    <source>
        <dbReference type="Proteomes" id="UP000276178"/>
    </source>
</evidence>
<dbReference type="Gene3D" id="3.30.530.20">
    <property type="match status" value="1"/>
</dbReference>
<organism evidence="2 3">
    <name type="scientific">Brevibacillus agri</name>
    <dbReference type="NCBI Taxonomy" id="51101"/>
    <lineage>
        <taxon>Bacteria</taxon>
        <taxon>Bacillati</taxon>
        <taxon>Bacillota</taxon>
        <taxon>Bacilli</taxon>
        <taxon>Bacillales</taxon>
        <taxon>Paenibacillaceae</taxon>
        <taxon>Brevibacillus</taxon>
    </lineage>
</organism>
<feature type="transmembrane region" description="Helical" evidence="1">
    <location>
        <begin position="12"/>
        <end position="36"/>
    </location>
</feature>
<feature type="transmembrane region" description="Helical" evidence="1">
    <location>
        <begin position="42"/>
        <end position="60"/>
    </location>
</feature>
<proteinExistence type="predicted"/>
<gene>
    <name evidence="2" type="ORF">EB820_24250</name>
</gene>
<keyword evidence="1" id="KW-0472">Membrane</keyword>
<reference evidence="2 3" key="1">
    <citation type="submission" date="2018-10" db="EMBL/GenBank/DDBJ databases">
        <title>Phylogenomics of Brevibacillus.</title>
        <authorList>
            <person name="Dunlap C."/>
        </authorList>
    </citation>
    <scope>NUCLEOTIDE SEQUENCE [LARGE SCALE GENOMIC DNA]</scope>
    <source>
        <strain evidence="2 3">NRRL NRS 1219</strain>
    </source>
</reference>
<dbReference type="Pfam" id="PF05437">
    <property type="entry name" value="AzlD"/>
    <property type="match status" value="1"/>
</dbReference>
<name>A0A3M8ABB1_9BACL</name>